<evidence type="ECO:0000313" key="13">
    <source>
        <dbReference type="Proteomes" id="UP000023152"/>
    </source>
</evidence>
<keyword evidence="6 10" id="KW-0833">Ubl conjugation pathway</keyword>
<evidence type="ECO:0000256" key="2">
    <source>
        <dbReference type="ARBA" id="ARBA00004906"/>
    </source>
</evidence>
<dbReference type="CDD" id="cd19673">
    <property type="entry name" value="UBR-box_UBR3"/>
    <property type="match status" value="1"/>
</dbReference>
<evidence type="ECO:0000256" key="6">
    <source>
        <dbReference type="ARBA" id="ARBA00022786"/>
    </source>
</evidence>
<dbReference type="GO" id="GO:0071596">
    <property type="term" value="P:ubiquitin-dependent protein catabolic process via the N-end rule pathway"/>
    <property type="evidence" value="ECO:0007669"/>
    <property type="project" value="UniProtKB-UniRule"/>
</dbReference>
<dbReference type="PROSITE" id="PS51157">
    <property type="entry name" value="ZF_UBR"/>
    <property type="match status" value="1"/>
</dbReference>
<dbReference type="OrthoDB" id="26387at2759"/>
<dbReference type="Proteomes" id="UP000023152">
    <property type="component" value="Unassembled WGS sequence"/>
</dbReference>
<keyword evidence="7 10" id="KW-0862">Zinc</keyword>
<dbReference type="Pfam" id="PF02207">
    <property type="entry name" value="zf-UBR"/>
    <property type="match status" value="1"/>
</dbReference>
<keyword evidence="13" id="KW-1185">Reference proteome</keyword>
<reference evidence="12 13" key="1">
    <citation type="journal article" date="2013" name="Curr. Biol.">
        <title>The Genome of the Foraminiferan Reticulomyxa filosa.</title>
        <authorList>
            <person name="Glockner G."/>
            <person name="Hulsmann N."/>
            <person name="Schleicher M."/>
            <person name="Noegel A.A."/>
            <person name="Eichinger L."/>
            <person name="Gallinger C."/>
            <person name="Pawlowski J."/>
            <person name="Sierra R."/>
            <person name="Euteneuer U."/>
            <person name="Pillet L."/>
            <person name="Moustafa A."/>
            <person name="Platzer M."/>
            <person name="Groth M."/>
            <person name="Szafranski K."/>
            <person name="Schliwa M."/>
        </authorList>
    </citation>
    <scope>NUCLEOTIDE SEQUENCE [LARGE SCALE GENOMIC DNA]</scope>
</reference>
<evidence type="ECO:0000256" key="3">
    <source>
        <dbReference type="ARBA" id="ARBA00022679"/>
    </source>
</evidence>
<evidence type="ECO:0000256" key="4">
    <source>
        <dbReference type="ARBA" id="ARBA00022723"/>
    </source>
</evidence>
<evidence type="ECO:0000256" key="9">
    <source>
        <dbReference type="PROSITE-ProRule" id="PRU00508"/>
    </source>
</evidence>
<dbReference type="EMBL" id="ASPP01006284">
    <property type="protein sequence ID" value="ETO29058.1"/>
    <property type="molecule type" value="Genomic_DNA"/>
</dbReference>
<dbReference type="InterPro" id="IPR003126">
    <property type="entry name" value="Znf_UBR"/>
</dbReference>
<dbReference type="InterPro" id="IPR039164">
    <property type="entry name" value="UBR1-like"/>
</dbReference>
<evidence type="ECO:0000313" key="12">
    <source>
        <dbReference type="EMBL" id="ETO29058.1"/>
    </source>
</evidence>
<comment type="catalytic activity">
    <reaction evidence="1 10">
        <text>S-ubiquitinyl-[E2 ubiquitin-conjugating enzyme]-L-cysteine + [acceptor protein]-L-lysine = [E2 ubiquitin-conjugating enzyme]-L-cysteine + N(6)-ubiquitinyl-[acceptor protein]-L-lysine.</text>
        <dbReference type="EC" id="2.3.2.27"/>
    </reaction>
</comment>
<feature type="zinc finger region" description="UBR-type" evidence="9">
    <location>
        <begin position="54"/>
        <end position="124"/>
    </location>
</feature>
<gene>
    <name evidence="12" type="ORF">RFI_08066</name>
</gene>
<evidence type="ECO:0000256" key="1">
    <source>
        <dbReference type="ARBA" id="ARBA00000900"/>
    </source>
</evidence>
<keyword evidence="4 10" id="KW-0479">Metal-binding</keyword>
<dbReference type="Gene3D" id="2.10.110.30">
    <property type="match status" value="1"/>
</dbReference>
<organism evidence="12 13">
    <name type="scientific">Reticulomyxa filosa</name>
    <dbReference type="NCBI Taxonomy" id="46433"/>
    <lineage>
        <taxon>Eukaryota</taxon>
        <taxon>Sar</taxon>
        <taxon>Rhizaria</taxon>
        <taxon>Retaria</taxon>
        <taxon>Foraminifera</taxon>
        <taxon>Monothalamids</taxon>
        <taxon>Reticulomyxidae</taxon>
        <taxon>Reticulomyxa</taxon>
    </lineage>
</organism>
<comment type="caution">
    <text evidence="12">The sequence shown here is derived from an EMBL/GenBank/DDBJ whole genome shotgun (WGS) entry which is preliminary data.</text>
</comment>
<feature type="domain" description="UBR-type" evidence="11">
    <location>
        <begin position="54"/>
        <end position="124"/>
    </location>
</feature>
<comment type="pathway">
    <text evidence="2 10">Protein modification; protein ubiquitination.</text>
</comment>
<dbReference type="AlphaFoldDB" id="X6NSX7"/>
<keyword evidence="5 10" id="KW-0863">Zinc-finger</keyword>
<comment type="function">
    <text evidence="10">Ubiquitin ligase protein which is a component of the N-end rule pathway. Recognizes and binds to proteins bearing specific N-terminal residues that are destabilizing according to the N-end rule, leading to their ubiquitination and subsequent degradation.</text>
</comment>
<dbReference type="GO" id="GO:0016567">
    <property type="term" value="P:protein ubiquitination"/>
    <property type="evidence" value="ECO:0007669"/>
    <property type="project" value="UniProtKB-UniRule"/>
</dbReference>
<evidence type="ECO:0000256" key="5">
    <source>
        <dbReference type="ARBA" id="ARBA00022771"/>
    </source>
</evidence>
<dbReference type="PANTHER" id="PTHR21497">
    <property type="entry name" value="UBIQUITIN LIGASE E3 ALPHA-RELATED"/>
    <property type="match status" value="1"/>
</dbReference>
<evidence type="ECO:0000259" key="11">
    <source>
        <dbReference type="PROSITE" id="PS51157"/>
    </source>
</evidence>
<proteinExistence type="inferred from homology"/>
<dbReference type="GO" id="GO:0005737">
    <property type="term" value="C:cytoplasm"/>
    <property type="evidence" value="ECO:0007669"/>
    <property type="project" value="TreeGrafter"/>
</dbReference>
<dbReference type="GO" id="GO:0000151">
    <property type="term" value="C:ubiquitin ligase complex"/>
    <property type="evidence" value="ECO:0007669"/>
    <property type="project" value="TreeGrafter"/>
</dbReference>
<dbReference type="GO" id="GO:0061630">
    <property type="term" value="F:ubiquitin protein ligase activity"/>
    <property type="evidence" value="ECO:0007669"/>
    <property type="project" value="UniProtKB-UniRule"/>
</dbReference>
<dbReference type="FunFam" id="2.10.110.30:FF:000002">
    <property type="entry name" value="Putative e3 ubiquitin-protein ligase ubr3"/>
    <property type="match status" value="1"/>
</dbReference>
<evidence type="ECO:0000256" key="7">
    <source>
        <dbReference type="ARBA" id="ARBA00022833"/>
    </source>
</evidence>
<dbReference type="EC" id="2.3.2.27" evidence="10"/>
<name>X6NSX7_RETFI</name>
<evidence type="ECO:0000256" key="10">
    <source>
        <dbReference type="RuleBase" id="RU366018"/>
    </source>
</evidence>
<dbReference type="SMART" id="SM00396">
    <property type="entry name" value="ZnF_UBR1"/>
    <property type="match status" value="1"/>
</dbReference>
<dbReference type="GO" id="GO:0008270">
    <property type="term" value="F:zinc ion binding"/>
    <property type="evidence" value="ECO:0007669"/>
    <property type="project" value="UniProtKB-UniRule"/>
</dbReference>
<accession>X6NSX7</accession>
<evidence type="ECO:0000256" key="8">
    <source>
        <dbReference type="ARBA" id="ARBA00046341"/>
    </source>
</evidence>
<comment type="similarity">
    <text evidence="8 10">Belongs to the E3 ubiquitin-protein ligase UBR1-like family.</text>
</comment>
<dbReference type="PANTHER" id="PTHR21497:SF24">
    <property type="entry name" value="E3 UBIQUITIN-PROTEIN LIGASE UBR1"/>
    <property type="match status" value="1"/>
</dbReference>
<sequence>MFLGTIEEQWKLLEFLLWSHQDNNEYKKLLEWLEELASGGEGFEKTFVDKQERGVCGREMKHKEPAYKCNECGVDGGCIQCVECFENSDHTGHDVKRTLVSGGCCDCGDPQSWSPKGFCKFHQGPDASVKNIR</sequence>
<protein>
    <recommendedName>
        <fullName evidence="10">E3 ubiquitin-protein ligase</fullName>
        <ecNumber evidence="10">2.3.2.27</ecNumber>
    </recommendedName>
</protein>
<keyword evidence="3 10" id="KW-0808">Transferase</keyword>
<dbReference type="UniPathway" id="UPA00143"/>